<keyword evidence="2" id="KW-1133">Transmembrane helix</keyword>
<feature type="transmembrane region" description="Helical" evidence="2">
    <location>
        <begin position="148"/>
        <end position="168"/>
    </location>
</feature>
<keyword evidence="2" id="KW-0812">Transmembrane</keyword>
<dbReference type="InterPro" id="IPR012666">
    <property type="entry name" value="CbtA_put"/>
</dbReference>
<feature type="transmembrane region" description="Helical" evidence="2">
    <location>
        <begin position="220"/>
        <end position="241"/>
    </location>
</feature>
<evidence type="ECO:0000256" key="2">
    <source>
        <dbReference type="SAM" id="Phobius"/>
    </source>
</evidence>
<protein>
    <submittedName>
        <fullName evidence="3">CbtA family protein</fullName>
    </submittedName>
</protein>
<dbReference type="Proteomes" id="UP000319255">
    <property type="component" value="Unassembled WGS sequence"/>
</dbReference>
<feature type="compositionally biased region" description="Basic and acidic residues" evidence="1">
    <location>
        <begin position="43"/>
        <end position="60"/>
    </location>
</feature>
<feature type="transmembrane region" description="Helical" evidence="2">
    <location>
        <begin position="180"/>
        <end position="200"/>
    </location>
</feature>
<keyword evidence="4" id="KW-1185">Reference proteome</keyword>
<organism evidence="3 4">
    <name type="scientific">Amaricoccus solimangrovi</name>
    <dbReference type="NCBI Taxonomy" id="2589815"/>
    <lineage>
        <taxon>Bacteria</taxon>
        <taxon>Pseudomonadati</taxon>
        <taxon>Pseudomonadota</taxon>
        <taxon>Alphaproteobacteria</taxon>
        <taxon>Rhodobacterales</taxon>
        <taxon>Paracoccaceae</taxon>
        <taxon>Amaricoccus</taxon>
    </lineage>
</organism>
<feature type="transmembrane region" description="Helical" evidence="2">
    <location>
        <begin position="110"/>
        <end position="128"/>
    </location>
</feature>
<evidence type="ECO:0000256" key="1">
    <source>
        <dbReference type="SAM" id="MobiDB-lite"/>
    </source>
</evidence>
<dbReference type="Pfam" id="PF09490">
    <property type="entry name" value="CbtA"/>
    <property type="match status" value="1"/>
</dbReference>
<sequence>MMGQLLLRGMLVGILAGLLAFGFARVFGEPQVARAVALEGEGGHHHGEAEAGEHDHDAAHDPGAGISRGTQAGIGLLTGTTVYGVALGGVLALVFAGVQGRLSALRPRATVALLALGGFVALVLVPGLKYPANPPAVGSPETIGIRTATFFMMLLFSVGAMILGVMIARHLTAAHGAWTAWLVGIGAYVVLVALVMLMMPTLDEVSGSGFPAGTLWEFRLASLAIRAVVWAVLGIGFGIAAERVLARGNHQARA</sequence>
<gene>
    <name evidence="3" type="ORF">FJM51_16575</name>
</gene>
<feature type="transmembrane region" description="Helical" evidence="2">
    <location>
        <begin position="74"/>
        <end position="98"/>
    </location>
</feature>
<proteinExistence type="predicted"/>
<dbReference type="OrthoDB" id="6851830at2"/>
<reference evidence="3 4" key="1">
    <citation type="submission" date="2019-06" db="EMBL/GenBank/DDBJ databases">
        <title>A novel bacterium of genus Amaricoccus, isolated from marine sediment.</title>
        <authorList>
            <person name="Huang H."/>
            <person name="Mo K."/>
            <person name="Hu Y."/>
        </authorList>
    </citation>
    <scope>NUCLEOTIDE SEQUENCE [LARGE SCALE GENOMIC DNA]</scope>
    <source>
        <strain evidence="3 4">HB172011</strain>
    </source>
</reference>
<dbReference type="EMBL" id="VFRP01000019">
    <property type="protein sequence ID" value="TPE48825.1"/>
    <property type="molecule type" value="Genomic_DNA"/>
</dbReference>
<comment type="caution">
    <text evidence="3">The sequence shown here is derived from an EMBL/GenBank/DDBJ whole genome shotgun (WGS) entry which is preliminary data.</text>
</comment>
<keyword evidence="2" id="KW-0472">Membrane</keyword>
<dbReference type="AlphaFoldDB" id="A0A501WK55"/>
<evidence type="ECO:0000313" key="4">
    <source>
        <dbReference type="Proteomes" id="UP000319255"/>
    </source>
</evidence>
<accession>A0A501WK55</accession>
<feature type="region of interest" description="Disordered" evidence="1">
    <location>
        <begin position="43"/>
        <end position="64"/>
    </location>
</feature>
<evidence type="ECO:0000313" key="3">
    <source>
        <dbReference type="EMBL" id="TPE48825.1"/>
    </source>
</evidence>
<name>A0A501WK55_9RHOB</name>